<evidence type="ECO:0000313" key="2">
    <source>
        <dbReference type="Proteomes" id="UP001284601"/>
    </source>
</evidence>
<dbReference type="Proteomes" id="UP001284601">
    <property type="component" value="Unassembled WGS sequence"/>
</dbReference>
<accession>A0ABU4HW15</accession>
<keyword evidence="2" id="KW-1185">Reference proteome</keyword>
<dbReference type="EMBL" id="JAWSTH010000091">
    <property type="protein sequence ID" value="MDW5597516.1"/>
    <property type="molecule type" value="Genomic_DNA"/>
</dbReference>
<dbReference type="RefSeq" id="WP_318599982.1">
    <property type="nucleotide sequence ID" value="NZ_JAWSTH010000091.1"/>
</dbReference>
<gene>
    <name evidence="1" type="ORF">R7226_24415</name>
</gene>
<protein>
    <submittedName>
        <fullName evidence="1">Acetoacetate decarboxylase family protein</fullName>
    </submittedName>
</protein>
<proteinExistence type="predicted"/>
<evidence type="ECO:0000313" key="1">
    <source>
        <dbReference type="EMBL" id="MDW5597516.1"/>
    </source>
</evidence>
<dbReference type="InterPro" id="IPR023375">
    <property type="entry name" value="ADC_dom_sf"/>
</dbReference>
<dbReference type="Pfam" id="PF06314">
    <property type="entry name" value="ADC"/>
    <property type="match status" value="1"/>
</dbReference>
<dbReference type="InterPro" id="IPR010451">
    <property type="entry name" value="Acetoacetate_decarboxylase"/>
</dbReference>
<name>A0ABU4HW15_9ACTN</name>
<dbReference type="Gene3D" id="2.40.400.10">
    <property type="entry name" value="Acetoacetate decarboxylase-like"/>
    <property type="match status" value="1"/>
</dbReference>
<sequence length="276" mass="29835">MSLHGYSLPRSPRGEANLVPPPPWHYVGDFLVIDYWADPEAVAAVLPEGLEPHPDGAGRCAALFVDWQSCTSGGEELVDPARSQYKEFFLVVNAQLDGEDVTTCPFIWVDQDFALARGWIQGFPKKLGDIWITRDFGLPSAAAPGLAPGSRFGGTASARGRRLAEGRITLTGESDSGAQHNDAPLVNTRFFPRLAAGRHDDPAVHELVRAKSYDRSISTVWEGDAELELFAAPGEEHTLLTPTRVGKGYRFTFAYSIDDLESVADFTASAATGASS</sequence>
<comment type="caution">
    <text evidence="1">The sequence shown here is derived from an EMBL/GenBank/DDBJ whole genome shotgun (WGS) entry which is preliminary data.</text>
</comment>
<dbReference type="SUPFAM" id="SSF160104">
    <property type="entry name" value="Acetoacetate decarboxylase-like"/>
    <property type="match status" value="1"/>
</dbReference>
<reference evidence="2" key="1">
    <citation type="submission" date="2023-07" db="EMBL/GenBank/DDBJ databases">
        <title>Conexibacter stalactiti sp. nov., isolated from stalactites in a lava cave and emended description of the genus Conexibacter.</title>
        <authorList>
            <person name="Lee S.D."/>
        </authorList>
    </citation>
    <scope>NUCLEOTIDE SEQUENCE [LARGE SCALE GENOMIC DNA]</scope>
    <source>
        <strain evidence="2">KCTC 39840</strain>
    </source>
</reference>
<organism evidence="1 2">
    <name type="scientific">Conexibacter stalactiti</name>
    <dbReference type="NCBI Taxonomy" id="1940611"/>
    <lineage>
        <taxon>Bacteria</taxon>
        <taxon>Bacillati</taxon>
        <taxon>Actinomycetota</taxon>
        <taxon>Thermoleophilia</taxon>
        <taxon>Solirubrobacterales</taxon>
        <taxon>Conexibacteraceae</taxon>
        <taxon>Conexibacter</taxon>
    </lineage>
</organism>